<dbReference type="Proteomes" id="UP000447434">
    <property type="component" value="Chromosome 6"/>
</dbReference>
<proteinExistence type="predicted"/>
<sequence length="56" mass="6214">MSMFSSSKWFLCVAEDHNSSSLKATKIGQGYRLISIEDTHDGGLVSLLQVKQKNNI</sequence>
<dbReference type="OrthoDB" id="1745637at2759"/>
<gene>
    <name evidence="1" type="ORF">Lalb_Chr06g0166141</name>
</gene>
<evidence type="ECO:0000313" key="2">
    <source>
        <dbReference type="Proteomes" id="UP000447434"/>
    </source>
</evidence>
<protein>
    <submittedName>
        <fullName evidence="1">Putative alpha-D-xyloside xylohydrolase</fullName>
    </submittedName>
</protein>
<dbReference type="AlphaFoldDB" id="A0A6A4QE72"/>
<evidence type="ECO:0000313" key="1">
    <source>
        <dbReference type="EMBL" id="KAE9611786.1"/>
    </source>
</evidence>
<organism evidence="1 2">
    <name type="scientific">Lupinus albus</name>
    <name type="common">White lupine</name>
    <name type="synonym">Lupinus termis</name>
    <dbReference type="NCBI Taxonomy" id="3870"/>
    <lineage>
        <taxon>Eukaryota</taxon>
        <taxon>Viridiplantae</taxon>
        <taxon>Streptophyta</taxon>
        <taxon>Embryophyta</taxon>
        <taxon>Tracheophyta</taxon>
        <taxon>Spermatophyta</taxon>
        <taxon>Magnoliopsida</taxon>
        <taxon>eudicotyledons</taxon>
        <taxon>Gunneridae</taxon>
        <taxon>Pentapetalae</taxon>
        <taxon>rosids</taxon>
        <taxon>fabids</taxon>
        <taxon>Fabales</taxon>
        <taxon>Fabaceae</taxon>
        <taxon>Papilionoideae</taxon>
        <taxon>50 kb inversion clade</taxon>
        <taxon>genistoids sensu lato</taxon>
        <taxon>core genistoids</taxon>
        <taxon>Genisteae</taxon>
        <taxon>Lupinus</taxon>
    </lineage>
</organism>
<dbReference type="GO" id="GO:0016787">
    <property type="term" value="F:hydrolase activity"/>
    <property type="evidence" value="ECO:0007669"/>
    <property type="project" value="UniProtKB-KW"/>
</dbReference>
<keyword evidence="2" id="KW-1185">Reference proteome</keyword>
<dbReference type="EMBL" id="WOCE01000006">
    <property type="protein sequence ID" value="KAE9611786.1"/>
    <property type="molecule type" value="Genomic_DNA"/>
</dbReference>
<keyword evidence="1" id="KW-0378">Hydrolase</keyword>
<comment type="caution">
    <text evidence="1">The sequence shown here is derived from an EMBL/GenBank/DDBJ whole genome shotgun (WGS) entry which is preliminary data.</text>
</comment>
<accession>A0A6A4QE72</accession>
<reference evidence="2" key="1">
    <citation type="journal article" date="2020" name="Nat. Commun.">
        <title>Genome sequence of the cluster root forming white lupin.</title>
        <authorList>
            <person name="Hufnagel B."/>
            <person name="Marques A."/>
            <person name="Soriano A."/>
            <person name="Marques L."/>
            <person name="Divol F."/>
            <person name="Doumas P."/>
            <person name="Sallet E."/>
            <person name="Mancinotti D."/>
            <person name="Carrere S."/>
            <person name="Marande W."/>
            <person name="Arribat S."/>
            <person name="Keller J."/>
            <person name="Huneau C."/>
            <person name="Blein T."/>
            <person name="Aime D."/>
            <person name="Laguerre M."/>
            <person name="Taylor J."/>
            <person name="Schubert V."/>
            <person name="Nelson M."/>
            <person name="Geu-Flores F."/>
            <person name="Crespi M."/>
            <person name="Gallardo-Guerrero K."/>
            <person name="Delaux P.-M."/>
            <person name="Salse J."/>
            <person name="Berges H."/>
            <person name="Guyot R."/>
            <person name="Gouzy J."/>
            <person name="Peret B."/>
        </authorList>
    </citation>
    <scope>NUCLEOTIDE SEQUENCE [LARGE SCALE GENOMIC DNA]</scope>
    <source>
        <strain evidence="2">cv. Amiga</strain>
    </source>
</reference>
<name>A0A6A4QE72_LUPAL</name>